<dbReference type="InterPro" id="IPR000073">
    <property type="entry name" value="AB_hydrolase_1"/>
</dbReference>
<organism evidence="2 3">
    <name type="scientific">Symbiodinium natans</name>
    <dbReference type="NCBI Taxonomy" id="878477"/>
    <lineage>
        <taxon>Eukaryota</taxon>
        <taxon>Sar</taxon>
        <taxon>Alveolata</taxon>
        <taxon>Dinophyceae</taxon>
        <taxon>Suessiales</taxon>
        <taxon>Symbiodiniaceae</taxon>
        <taxon>Symbiodinium</taxon>
    </lineage>
</organism>
<comment type="caution">
    <text evidence="2">The sequence shown here is derived from an EMBL/GenBank/DDBJ whole genome shotgun (WGS) entry which is preliminary data.</text>
</comment>
<dbReference type="Pfam" id="PF00561">
    <property type="entry name" value="Abhydrolase_1"/>
    <property type="match status" value="1"/>
</dbReference>
<feature type="domain" description="AB hydrolase-1" evidence="1">
    <location>
        <begin position="90"/>
        <end position="334"/>
    </location>
</feature>
<protein>
    <recommendedName>
        <fullName evidence="1">AB hydrolase-1 domain-containing protein</fullName>
    </recommendedName>
</protein>
<dbReference type="Gene3D" id="3.40.50.1820">
    <property type="entry name" value="alpha/beta hydrolase"/>
    <property type="match status" value="1"/>
</dbReference>
<gene>
    <name evidence="2" type="ORF">SNAT2548_LOCUS29218</name>
</gene>
<accession>A0A812TDJ6</accession>
<evidence type="ECO:0000313" key="2">
    <source>
        <dbReference type="EMBL" id="CAE7522044.1"/>
    </source>
</evidence>
<sequence>MFRAVQKADAAVLLGGSLSVLALSSWWLRRLRPKQHPLDLHEGDCSCCTQAGSTKLCERGVPGRLHYNYTPCSEGVVPVTCKDDGKPIRVLFIHGMWHGSWFWRRLQDMLAAAGFGSFALHLRSGRSQRTRSHLDDIEGTLEDLAKLHGESHIVVVGHSQGGILSQYLVRDASAVAERFAGAVFAGTVPASQFWELVKMMPVAMQLVKDMEIISIFHGLGLVGTAYYQLTGSLWSSWCMRRIFFLPSGPQNTTVTAGGMDEYVQRTVMEARADGLPTYAHYFDRAHSFAKINRKPVLILAAERDIIYPPPTMNPIFLKQFPKADCIVAKGQAHCFADAGWEDSFGQALVNWLSQHFKP</sequence>
<evidence type="ECO:0000313" key="3">
    <source>
        <dbReference type="Proteomes" id="UP000604046"/>
    </source>
</evidence>
<name>A0A812TDJ6_9DINO</name>
<dbReference type="InterPro" id="IPR029058">
    <property type="entry name" value="AB_hydrolase_fold"/>
</dbReference>
<evidence type="ECO:0000259" key="1">
    <source>
        <dbReference type="Pfam" id="PF00561"/>
    </source>
</evidence>
<dbReference type="AlphaFoldDB" id="A0A812TDJ6"/>
<dbReference type="Proteomes" id="UP000604046">
    <property type="component" value="Unassembled WGS sequence"/>
</dbReference>
<keyword evidence="3" id="KW-1185">Reference proteome</keyword>
<dbReference type="OrthoDB" id="408903at2759"/>
<reference evidence="2" key="1">
    <citation type="submission" date="2021-02" db="EMBL/GenBank/DDBJ databases">
        <authorList>
            <person name="Dougan E. K."/>
            <person name="Rhodes N."/>
            <person name="Thang M."/>
            <person name="Chan C."/>
        </authorList>
    </citation>
    <scope>NUCLEOTIDE SEQUENCE</scope>
</reference>
<dbReference type="EMBL" id="CAJNDS010002548">
    <property type="protein sequence ID" value="CAE7522044.1"/>
    <property type="molecule type" value="Genomic_DNA"/>
</dbReference>
<dbReference type="SUPFAM" id="SSF53474">
    <property type="entry name" value="alpha/beta-Hydrolases"/>
    <property type="match status" value="1"/>
</dbReference>
<proteinExistence type="predicted"/>